<dbReference type="Proteomes" id="UP001488838">
    <property type="component" value="Unassembled WGS sequence"/>
</dbReference>
<accession>A0AAW0K7U0</accession>
<dbReference type="AlphaFoldDB" id="A0AAW0K7U0"/>
<protein>
    <submittedName>
        <fullName evidence="2">Uncharacterized protein</fullName>
    </submittedName>
</protein>
<gene>
    <name evidence="2" type="ORF">U0070_022849</name>
</gene>
<evidence type="ECO:0000256" key="1">
    <source>
        <dbReference type="SAM" id="MobiDB-lite"/>
    </source>
</evidence>
<proteinExistence type="predicted"/>
<name>A0AAW0K7U0_MYOGA</name>
<evidence type="ECO:0000313" key="2">
    <source>
        <dbReference type="EMBL" id="KAK7834878.1"/>
    </source>
</evidence>
<organism evidence="2 3">
    <name type="scientific">Myodes glareolus</name>
    <name type="common">Bank vole</name>
    <name type="synonym">Clethrionomys glareolus</name>
    <dbReference type="NCBI Taxonomy" id="447135"/>
    <lineage>
        <taxon>Eukaryota</taxon>
        <taxon>Metazoa</taxon>
        <taxon>Chordata</taxon>
        <taxon>Craniata</taxon>
        <taxon>Vertebrata</taxon>
        <taxon>Euteleostomi</taxon>
        <taxon>Mammalia</taxon>
        <taxon>Eutheria</taxon>
        <taxon>Euarchontoglires</taxon>
        <taxon>Glires</taxon>
        <taxon>Rodentia</taxon>
        <taxon>Myomorpha</taxon>
        <taxon>Muroidea</taxon>
        <taxon>Cricetidae</taxon>
        <taxon>Arvicolinae</taxon>
        <taxon>Myodes</taxon>
    </lineage>
</organism>
<keyword evidence="3" id="KW-1185">Reference proteome</keyword>
<evidence type="ECO:0000313" key="3">
    <source>
        <dbReference type="Proteomes" id="UP001488838"/>
    </source>
</evidence>
<dbReference type="EMBL" id="JBBHLL010000003">
    <property type="protein sequence ID" value="KAK7834878.1"/>
    <property type="molecule type" value="Genomic_DNA"/>
</dbReference>
<reference evidence="2 3" key="1">
    <citation type="journal article" date="2023" name="bioRxiv">
        <title>Conserved and derived expression patterns and positive selection on dental genes reveal complex evolutionary context of ever-growing rodent molars.</title>
        <authorList>
            <person name="Calamari Z.T."/>
            <person name="Song A."/>
            <person name="Cohen E."/>
            <person name="Akter M."/>
            <person name="Roy R.D."/>
            <person name="Hallikas O."/>
            <person name="Christensen M.M."/>
            <person name="Li P."/>
            <person name="Marangoni P."/>
            <person name="Jernvall J."/>
            <person name="Klein O.D."/>
        </authorList>
    </citation>
    <scope>NUCLEOTIDE SEQUENCE [LARGE SCALE GENOMIC DNA]</scope>
    <source>
        <strain evidence="2">V071</strain>
    </source>
</reference>
<sequence length="80" mass="8913">MGLRVTRKSNTENKTKVSMTGAKRVPAVIAAASKPGLRPRTALEDIGDKVNEQVVSRVPPKKELNLHFLEKFHLKSHQNL</sequence>
<comment type="caution">
    <text evidence="2">The sequence shown here is derived from an EMBL/GenBank/DDBJ whole genome shotgun (WGS) entry which is preliminary data.</text>
</comment>
<feature type="region of interest" description="Disordered" evidence="1">
    <location>
        <begin position="1"/>
        <end position="20"/>
    </location>
</feature>